<feature type="transmembrane region" description="Helical" evidence="2">
    <location>
        <begin position="126"/>
        <end position="147"/>
    </location>
</feature>
<feature type="region of interest" description="Disordered" evidence="1">
    <location>
        <begin position="163"/>
        <end position="189"/>
    </location>
</feature>
<dbReference type="AlphaFoldDB" id="A0AA43QIN5"/>
<evidence type="ECO:0000259" key="3">
    <source>
        <dbReference type="Pfam" id="PF24535"/>
    </source>
</evidence>
<feature type="transmembrane region" description="Helical" evidence="2">
    <location>
        <begin position="12"/>
        <end position="36"/>
    </location>
</feature>
<evidence type="ECO:0000256" key="1">
    <source>
        <dbReference type="SAM" id="MobiDB-lite"/>
    </source>
</evidence>
<evidence type="ECO:0000313" key="4">
    <source>
        <dbReference type="EMBL" id="MDI1487212.1"/>
    </source>
</evidence>
<dbReference type="Proteomes" id="UP001161017">
    <property type="component" value="Unassembled WGS sequence"/>
</dbReference>
<dbReference type="InterPro" id="IPR056019">
    <property type="entry name" value="DUF7598"/>
</dbReference>
<accession>A0AA43QIN5</accession>
<sequence length="289" mass="31237">MPFFKRSLAGPGYVVLNVIRVCNIICLLSVLAASFVMLVKTFVVSKFFFFDGVSHLITACISIGLIITEIGLFRRYIANNWPLLSPSSGFVTLGALMLILGVSILGNLNKEATSQDNMGTPMWRCVISSGIITCIFGVANIFASYMFRQKALGITARQVRAHGATAPQKSSPYITPPSTQASTRKRHSFHLRRSNTDVLPSYHTNYNDHRQSRNVSAPVNGSANGLGMGYYGNNNVEKPGHGAGSEDASGGREGGVHLPPVVGNVQRPDLAHHPAYNVRRPASSVYTAV</sequence>
<feature type="transmembrane region" description="Helical" evidence="2">
    <location>
        <begin position="89"/>
        <end position="106"/>
    </location>
</feature>
<keyword evidence="2" id="KW-1133">Transmembrane helix</keyword>
<feature type="domain" description="DUF7598" evidence="3">
    <location>
        <begin position="12"/>
        <end position="146"/>
    </location>
</feature>
<gene>
    <name evidence="4" type="ORF">OHK93_006481</name>
</gene>
<dbReference type="Pfam" id="PF24535">
    <property type="entry name" value="DUF7598"/>
    <property type="match status" value="1"/>
</dbReference>
<organism evidence="4 5">
    <name type="scientific">Ramalina farinacea</name>
    <dbReference type="NCBI Taxonomy" id="258253"/>
    <lineage>
        <taxon>Eukaryota</taxon>
        <taxon>Fungi</taxon>
        <taxon>Dikarya</taxon>
        <taxon>Ascomycota</taxon>
        <taxon>Pezizomycotina</taxon>
        <taxon>Lecanoromycetes</taxon>
        <taxon>OSLEUM clade</taxon>
        <taxon>Lecanoromycetidae</taxon>
        <taxon>Lecanorales</taxon>
        <taxon>Lecanorineae</taxon>
        <taxon>Ramalinaceae</taxon>
        <taxon>Ramalina</taxon>
    </lineage>
</organism>
<name>A0AA43QIN5_9LECA</name>
<keyword evidence="2" id="KW-0812">Transmembrane</keyword>
<proteinExistence type="predicted"/>
<keyword evidence="2" id="KW-0472">Membrane</keyword>
<evidence type="ECO:0000313" key="5">
    <source>
        <dbReference type="Proteomes" id="UP001161017"/>
    </source>
</evidence>
<dbReference type="EMBL" id="JAPUFD010000005">
    <property type="protein sequence ID" value="MDI1487212.1"/>
    <property type="molecule type" value="Genomic_DNA"/>
</dbReference>
<comment type="caution">
    <text evidence="4">The sequence shown here is derived from an EMBL/GenBank/DDBJ whole genome shotgun (WGS) entry which is preliminary data.</text>
</comment>
<reference evidence="4" key="1">
    <citation type="journal article" date="2023" name="Genome Biol. Evol.">
        <title>First Whole Genome Sequence and Flow Cytometry Genome Size Data for the Lichen-Forming Fungus Ramalina farinacea (Ascomycota).</title>
        <authorList>
            <person name="Llewellyn T."/>
            <person name="Mian S."/>
            <person name="Hill R."/>
            <person name="Leitch I.J."/>
            <person name="Gaya E."/>
        </authorList>
    </citation>
    <scope>NUCLEOTIDE SEQUENCE</scope>
    <source>
        <strain evidence="4">LIQ254RAFAR</strain>
    </source>
</reference>
<feature type="transmembrane region" description="Helical" evidence="2">
    <location>
        <begin position="56"/>
        <end position="77"/>
    </location>
</feature>
<feature type="compositionally biased region" description="Polar residues" evidence="1">
    <location>
        <begin position="167"/>
        <end position="182"/>
    </location>
</feature>
<keyword evidence="5" id="KW-1185">Reference proteome</keyword>
<evidence type="ECO:0000256" key="2">
    <source>
        <dbReference type="SAM" id="Phobius"/>
    </source>
</evidence>
<protein>
    <recommendedName>
        <fullName evidence="3">DUF7598 domain-containing protein</fullName>
    </recommendedName>
</protein>